<dbReference type="InterPro" id="IPR041082">
    <property type="entry name" value="Suv3_C_1"/>
</dbReference>
<evidence type="ECO:0000313" key="15">
    <source>
        <dbReference type="Proteomes" id="UP000799770"/>
    </source>
</evidence>
<dbReference type="GO" id="GO:0000965">
    <property type="term" value="P:mitochondrial RNA 3'-end processing"/>
    <property type="evidence" value="ECO:0007669"/>
    <property type="project" value="TreeGrafter"/>
</dbReference>
<feature type="compositionally biased region" description="Basic and acidic residues" evidence="12">
    <location>
        <begin position="790"/>
        <end position="809"/>
    </location>
</feature>
<sequence length="829" mass="93915">MPALPPRRPSLCLFCAFASPSRARPSPRAFLPRAFLPRAFLPQAQVAPQTGGATRRILSEREHFKDRQRVRWVGSGDQSPPQHGAKKFRKPGSVLDRIRDRLYPLRLQFETPEHLKSLDLTPKEFEEEWIRFEKSVGLWIRKGSPEINSLADDVGRGQTNIDTRLRYLFHAQIIGQRFTQAELENQKELADLRWPTEWYPATREIHRTVHLHVGPTNSGKTYHALKRLEDSDSGIYLGPLRLLAHEVYTRLNAKDKPCALVTGEEQRVPEGVPPQMWSCTVEMAPMNQQFDVAVIDEIQMINHQERGWAWTQAFLGVRAKEIHLCGEARTVPLIRELCALIGDSVVVHDYERLTPLRVSGKSLNGNLSQLQKGDCVVVFSVLGIHALRRQIEQKTGRKCAMVYGSLPPETRAQQARLFNDPDNDYDYLVASDAIGMGLNLAVKRIIFESTVKNNGSKLVPLAISDVKQIAGRAGRYRTAHQDVKKDLGKAVDADDGAAIGLEDQEPPKPENTTVGYATTLEAYDHAYLRSCMGREPEPIKTAGLFPPSLIIERFSNYFPPGTPFSYILLRLHEISNINSSRFHLCALKDQLNIADTIHEIRNLTTQERLTFCAAPTNCKEAVEKDFLRVLARCVANNESGSILDLDHLPLEILDEQMSAKRDYLRSLESLHKQLVLYLWLSYRFPNVFTTRGLANHAKALVEERIEETLKNFNYTQEAQRMIRKARRAAIKELETTPEETSAAGNAEQQLADVVKKNDPLETEPGRDDTEEYPTLELEEDEVIEDMDAQEQQHEKYTRGLEEQVEEVTHRPVTSIDLGAETPNATQARA</sequence>
<reference evidence="14" key="1">
    <citation type="journal article" date="2020" name="Stud. Mycol.">
        <title>101 Dothideomycetes genomes: a test case for predicting lifestyles and emergence of pathogens.</title>
        <authorList>
            <person name="Haridas S."/>
            <person name="Albert R."/>
            <person name="Binder M."/>
            <person name="Bloem J."/>
            <person name="Labutti K."/>
            <person name="Salamov A."/>
            <person name="Andreopoulos B."/>
            <person name="Baker S."/>
            <person name="Barry K."/>
            <person name="Bills G."/>
            <person name="Bluhm B."/>
            <person name="Cannon C."/>
            <person name="Castanera R."/>
            <person name="Culley D."/>
            <person name="Daum C."/>
            <person name="Ezra D."/>
            <person name="Gonzalez J."/>
            <person name="Henrissat B."/>
            <person name="Kuo A."/>
            <person name="Liang C."/>
            <person name="Lipzen A."/>
            <person name="Lutzoni F."/>
            <person name="Magnuson J."/>
            <person name="Mondo S."/>
            <person name="Nolan M."/>
            <person name="Ohm R."/>
            <person name="Pangilinan J."/>
            <person name="Park H.-J."/>
            <person name="Ramirez L."/>
            <person name="Alfaro M."/>
            <person name="Sun H."/>
            <person name="Tritt A."/>
            <person name="Yoshinaga Y."/>
            <person name="Zwiers L.-H."/>
            <person name="Turgeon B."/>
            <person name="Goodwin S."/>
            <person name="Spatafora J."/>
            <person name="Crous P."/>
            <person name="Grigoriev I."/>
        </authorList>
    </citation>
    <scope>NUCLEOTIDE SEQUENCE</scope>
    <source>
        <strain evidence="14">CBS 627.86</strain>
    </source>
</reference>
<dbReference type="AlphaFoldDB" id="A0A6A5ZRH5"/>
<evidence type="ECO:0000259" key="13">
    <source>
        <dbReference type="PROSITE" id="PS51194"/>
    </source>
</evidence>
<dbReference type="InterPro" id="IPR044774">
    <property type="entry name" value="Suv3_DEXQc"/>
</dbReference>
<feature type="compositionally biased region" description="Polar residues" evidence="12">
    <location>
        <begin position="738"/>
        <end position="748"/>
    </location>
</feature>
<dbReference type="SMART" id="SM00490">
    <property type="entry name" value="HELICc"/>
    <property type="match status" value="1"/>
</dbReference>
<dbReference type="Pfam" id="PF00271">
    <property type="entry name" value="Helicase_C"/>
    <property type="match status" value="1"/>
</dbReference>
<dbReference type="EMBL" id="ML977312">
    <property type="protein sequence ID" value="KAF2121457.1"/>
    <property type="molecule type" value="Genomic_DNA"/>
</dbReference>
<dbReference type="PROSITE" id="PS51194">
    <property type="entry name" value="HELICASE_CTER"/>
    <property type="match status" value="1"/>
</dbReference>
<dbReference type="FunFam" id="1.20.272.40:FF:000002">
    <property type="entry name" value="ATP-dependent RNA helicase SUV3, mitochondrial"/>
    <property type="match status" value="1"/>
</dbReference>
<dbReference type="Pfam" id="PF12513">
    <property type="entry name" value="SUV3_C"/>
    <property type="match status" value="1"/>
</dbReference>
<dbReference type="OrthoDB" id="6692397at2759"/>
<evidence type="ECO:0000256" key="10">
    <source>
        <dbReference type="ARBA" id="ARBA00023128"/>
    </source>
</evidence>
<accession>A0A6A5ZRH5</accession>
<feature type="domain" description="Helicase C-terminal" evidence="13">
    <location>
        <begin position="362"/>
        <end position="526"/>
    </location>
</feature>
<evidence type="ECO:0000256" key="7">
    <source>
        <dbReference type="ARBA" id="ARBA00022806"/>
    </source>
</evidence>
<keyword evidence="7" id="KW-0347">Helicase</keyword>
<keyword evidence="15" id="KW-1185">Reference proteome</keyword>
<evidence type="ECO:0000256" key="5">
    <source>
        <dbReference type="ARBA" id="ARBA00022741"/>
    </source>
</evidence>
<evidence type="ECO:0000256" key="3">
    <source>
        <dbReference type="ARBA" id="ARBA00004173"/>
    </source>
</evidence>
<dbReference type="InterPro" id="IPR001650">
    <property type="entry name" value="Helicase_C-like"/>
</dbReference>
<dbReference type="Gene3D" id="1.20.272.40">
    <property type="match status" value="1"/>
</dbReference>
<keyword evidence="6 14" id="KW-0378">Hydrolase</keyword>
<proteinExistence type="predicted"/>
<dbReference type="GO" id="GO:0005524">
    <property type="term" value="F:ATP binding"/>
    <property type="evidence" value="ECO:0007669"/>
    <property type="project" value="UniProtKB-KW"/>
</dbReference>
<name>A0A6A5ZRH5_9PLEO</name>
<evidence type="ECO:0000313" key="14">
    <source>
        <dbReference type="EMBL" id="KAF2121457.1"/>
    </source>
</evidence>
<evidence type="ECO:0000256" key="12">
    <source>
        <dbReference type="SAM" id="MobiDB-lite"/>
    </source>
</evidence>
<dbReference type="Proteomes" id="UP000799770">
    <property type="component" value="Unassembled WGS sequence"/>
</dbReference>
<feature type="compositionally biased region" description="Basic and acidic residues" evidence="12">
    <location>
        <begin position="753"/>
        <end position="767"/>
    </location>
</feature>
<protein>
    <recommendedName>
        <fullName evidence="4">RNA helicase</fullName>
        <ecNumber evidence="4">3.6.4.13</ecNumber>
    </recommendedName>
</protein>
<feature type="region of interest" description="Disordered" evidence="12">
    <location>
        <begin position="734"/>
        <end position="829"/>
    </location>
</feature>
<comment type="catalytic activity">
    <reaction evidence="11">
        <text>ATP + H2O = ADP + phosphate + H(+)</text>
        <dbReference type="Rhea" id="RHEA:13065"/>
        <dbReference type="ChEBI" id="CHEBI:15377"/>
        <dbReference type="ChEBI" id="CHEBI:15378"/>
        <dbReference type="ChEBI" id="CHEBI:30616"/>
        <dbReference type="ChEBI" id="CHEBI:43474"/>
        <dbReference type="ChEBI" id="CHEBI:456216"/>
        <dbReference type="EC" id="3.6.4.13"/>
    </reaction>
</comment>
<feature type="compositionally biased region" description="Acidic residues" evidence="12">
    <location>
        <begin position="768"/>
        <end position="788"/>
    </location>
</feature>
<dbReference type="CDD" id="cd17913">
    <property type="entry name" value="DEXQc_Suv3"/>
    <property type="match status" value="1"/>
</dbReference>
<feature type="region of interest" description="Disordered" evidence="12">
    <location>
        <begin position="69"/>
        <end position="90"/>
    </location>
</feature>
<evidence type="ECO:0000256" key="4">
    <source>
        <dbReference type="ARBA" id="ARBA00012552"/>
    </source>
</evidence>
<dbReference type="InterPro" id="IPR050699">
    <property type="entry name" value="RNA-DNA_Helicase"/>
</dbReference>
<keyword evidence="9" id="KW-0809">Transit peptide</keyword>
<dbReference type="Gene3D" id="1.20.58.1080">
    <property type="match status" value="1"/>
</dbReference>
<keyword evidence="5" id="KW-0547">Nucleotide-binding</keyword>
<dbReference type="InterPro" id="IPR055206">
    <property type="entry name" value="DEXQc_SUV3"/>
</dbReference>
<dbReference type="SUPFAM" id="SSF52540">
    <property type="entry name" value="P-loop containing nucleoside triphosphate hydrolases"/>
    <property type="match status" value="1"/>
</dbReference>
<keyword evidence="8" id="KW-0067">ATP-binding</keyword>
<comment type="cofactor">
    <cofactor evidence="2">
        <name>Mg(2+)</name>
        <dbReference type="ChEBI" id="CHEBI:18420"/>
    </cofactor>
</comment>
<dbReference type="InterPro" id="IPR027417">
    <property type="entry name" value="P-loop_NTPase"/>
</dbReference>
<comment type="cofactor">
    <cofactor evidence="1">
        <name>Mn(2+)</name>
        <dbReference type="ChEBI" id="CHEBI:29035"/>
    </cofactor>
</comment>
<dbReference type="GO" id="GO:0016787">
    <property type="term" value="F:hydrolase activity"/>
    <property type="evidence" value="ECO:0007669"/>
    <property type="project" value="UniProtKB-KW"/>
</dbReference>
<dbReference type="PANTHER" id="PTHR12131">
    <property type="entry name" value="ATP-DEPENDENT RNA AND DNA HELICASE"/>
    <property type="match status" value="1"/>
</dbReference>
<evidence type="ECO:0000256" key="8">
    <source>
        <dbReference type="ARBA" id="ARBA00022840"/>
    </source>
</evidence>
<evidence type="ECO:0000256" key="6">
    <source>
        <dbReference type="ARBA" id="ARBA00022801"/>
    </source>
</evidence>
<dbReference type="FunFam" id="3.40.50.300:FF:000269">
    <property type="entry name" value="ATP-dependent RNA helicase SUPV3L1, mitochondrial"/>
    <property type="match status" value="1"/>
</dbReference>
<evidence type="ECO:0000256" key="2">
    <source>
        <dbReference type="ARBA" id="ARBA00001946"/>
    </source>
</evidence>
<dbReference type="CDD" id="cd18805">
    <property type="entry name" value="SF2_C_suv3"/>
    <property type="match status" value="1"/>
</dbReference>
<dbReference type="GO" id="GO:0045025">
    <property type="term" value="C:mitochondrial degradosome"/>
    <property type="evidence" value="ECO:0007669"/>
    <property type="project" value="TreeGrafter"/>
</dbReference>
<dbReference type="GO" id="GO:0003724">
    <property type="term" value="F:RNA helicase activity"/>
    <property type="evidence" value="ECO:0007669"/>
    <property type="project" value="UniProtKB-EC"/>
</dbReference>
<dbReference type="PANTHER" id="PTHR12131:SF1">
    <property type="entry name" value="ATP-DEPENDENT RNA HELICASE SUPV3L1, MITOCHONDRIAL-RELATED"/>
    <property type="match status" value="1"/>
</dbReference>
<dbReference type="Gene3D" id="3.40.50.300">
    <property type="entry name" value="P-loop containing nucleotide triphosphate hydrolases"/>
    <property type="match status" value="2"/>
</dbReference>
<comment type="subcellular location">
    <subcellularLocation>
        <location evidence="3">Mitochondrion</location>
    </subcellularLocation>
</comment>
<evidence type="ECO:0000256" key="9">
    <source>
        <dbReference type="ARBA" id="ARBA00022946"/>
    </source>
</evidence>
<dbReference type="Pfam" id="PF18147">
    <property type="entry name" value="Suv3_C_1"/>
    <property type="match status" value="1"/>
</dbReference>
<gene>
    <name evidence="14" type="ORF">BDV96DRAFT_564283</name>
</gene>
<dbReference type="InterPro" id="IPR022192">
    <property type="entry name" value="SUV3_C"/>
</dbReference>
<dbReference type="EC" id="3.6.4.13" evidence="4"/>
<organism evidence="14 15">
    <name type="scientific">Lophiotrema nucula</name>
    <dbReference type="NCBI Taxonomy" id="690887"/>
    <lineage>
        <taxon>Eukaryota</taxon>
        <taxon>Fungi</taxon>
        <taxon>Dikarya</taxon>
        <taxon>Ascomycota</taxon>
        <taxon>Pezizomycotina</taxon>
        <taxon>Dothideomycetes</taxon>
        <taxon>Pleosporomycetidae</taxon>
        <taxon>Pleosporales</taxon>
        <taxon>Lophiotremataceae</taxon>
        <taxon>Lophiotrema</taxon>
    </lineage>
</organism>
<evidence type="ECO:0000256" key="11">
    <source>
        <dbReference type="ARBA" id="ARBA00047984"/>
    </source>
</evidence>
<dbReference type="Pfam" id="PF22527">
    <property type="entry name" value="DEXQc_Suv3"/>
    <property type="match status" value="1"/>
</dbReference>
<keyword evidence="10" id="KW-0496">Mitochondrion</keyword>
<evidence type="ECO:0000256" key="1">
    <source>
        <dbReference type="ARBA" id="ARBA00001936"/>
    </source>
</evidence>